<evidence type="ECO:0000256" key="1">
    <source>
        <dbReference type="ARBA" id="ARBA00023015"/>
    </source>
</evidence>
<dbReference type="Gene3D" id="1.10.10.60">
    <property type="entry name" value="Homeodomain-like"/>
    <property type="match status" value="2"/>
</dbReference>
<dbReference type="InterPro" id="IPR018062">
    <property type="entry name" value="HTH_AraC-typ_CS"/>
</dbReference>
<protein>
    <submittedName>
        <fullName evidence="5">AraC-type DNA-binding protein</fullName>
    </submittedName>
</protein>
<evidence type="ECO:0000256" key="3">
    <source>
        <dbReference type="ARBA" id="ARBA00023163"/>
    </source>
</evidence>
<dbReference type="Pfam" id="PF12833">
    <property type="entry name" value="HTH_18"/>
    <property type="match status" value="1"/>
</dbReference>
<dbReference type="PANTHER" id="PTHR43280">
    <property type="entry name" value="ARAC-FAMILY TRANSCRIPTIONAL REGULATOR"/>
    <property type="match status" value="1"/>
</dbReference>
<name>A0A1W2BPZ3_9FLAO</name>
<dbReference type="AlphaFoldDB" id="A0A1W2BPZ3"/>
<dbReference type="STRING" id="504486.SAMN05660703_2608"/>
<accession>A0A1W2BPZ3</accession>
<dbReference type="PANTHER" id="PTHR43280:SF34">
    <property type="entry name" value="ARAC-FAMILY TRANSCRIPTIONAL REGULATOR"/>
    <property type="match status" value="1"/>
</dbReference>
<dbReference type="SUPFAM" id="SSF46689">
    <property type="entry name" value="Homeodomain-like"/>
    <property type="match status" value="2"/>
</dbReference>
<dbReference type="SUPFAM" id="SSF51182">
    <property type="entry name" value="RmlC-like cupins"/>
    <property type="match status" value="1"/>
</dbReference>
<proteinExistence type="predicted"/>
<keyword evidence="6" id="KW-1185">Reference proteome</keyword>
<evidence type="ECO:0000256" key="2">
    <source>
        <dbReference type="ARBA" id="ARBA00023125"/>
    </source>
</evidence>
<dbReference type="GO" id="GO:0043565">
    <property type="term" value="F:sequence-specific DNA binding"/>
    <property type="evidence" value="ECO:0007669"/>
    <property type="project" value="InterPro"/>
</dbReference>
<dbReference type="InterPro" id="IPR011051">
    <property type="entry name" value="RmlC_Cupin_sf"/>
</dbReference>
<dbReference type="EMBL" id="FWXO01000004">
    <property type="protein sequence ID" value="SMC75017.1"/>
    <property type="molecule type" value="Genomic_DNA"/>
</dbReference>
<dbReference type="Pfam" id="PF02311">
    <property type="entry name" value="AraC_binding"/>
    <property type="match status" value="1"/>
</dbReference>
<keyword evidence="1" id="KW-0805">Transcription regulation</keyword>
<dbReference type="OrthoDB" id="1410704at2"/>
<dbReference type="InterPro" id="IPR009057">
    <property type="entry name" value="Homeodomain-like_sf"/>
</dbReference>
<dbReference type="PROSITE" id="PS00041">
    <property type="entry name" value="HTH_ARAC_FAMILY_1"/>
    <property type="match status" value="1"/>
</dbReference>
<gene>
    <name evidence="5" type="ORF">SAMN05660703_2608</name>
</gene>
<sequence>MRVQPFAIPKNLNESIRIQEHLAPGFYNKLHQHVEIQISYIKEGYGNLIISDSIHTIVPGDIYVIGSNNPHVFKSAEACTHTHMISLFFSQNTIDNVLKYIPEMDTLNDFFSKTETSIKIISRKKSIRNKMNQLLESDKFSRFILFLQIIKKIKQAEIHTLSEFKYHKKITAREGKRMEVIFDYLIKNFRNEITLKTISELVFMTPNAFCRFFKQRTNSTFSQFLLQLRVEYACQLLDASKDIPMAEIAEKSGFNSISNFNRQFRTIKKCAPSSYKTKA</sequence>
<dbReference type="Proteomes" id="UP000192360">
    <property type="component" value="Unassembled WGS sequence"/>
</dbReference>
<dbReference type="SMART" id="SM00342">
    <property type="entry name" value="HTH_ARAC"/>
    <property type="match status" value="1"/>
</dbReference>
<organism evidence="5 6">
    <name type="scientific">Cellulophaga tyrosinoxydans</name>
    <dbReference type="NCBI Taxonomy" id="504486"/>
    <lineage>
        <taxon>Bacteria</taxon>
        <taxon>Pseudomonadati</taxon>
        <taxon>Bacteroidota</taxon>
        <taxon>Flavobacteriia</taxon>
        <taxon>Flavobacteriales</taxon>
        <taxon>Flavobacteriaceae</taxon>
        <taxon>Cellulophaga</taxon>
    </lineage>
</organism>
<feature type="domain" description="HTH araC/xylS-type" evidence="4">
    <location>
        <begin position="179"/>
        <end position="278"/>
    </location>
</feature>
<dbReference type="Gene3D" id="2.60.120.10">
    <property type="entry name" value="Jelly Rolls"/>
    <property type="match status" value="1"/>
</dbReference>
<keyword evidence="3" id="KW-0804">Transcription</keyword>
<dbReference type="RefSeq" id="WP_084061943.1">
    <property type="nucleotide sequence ID" value="NZ_FWXO01000004.1"/>
</dbReference>
<evidence type="ECO:0000259" key="4">
    <source>
        <dbReference type="PROSITE" id="PS01124"/>
    </source>
</evidence>
<evidence type="ECO:0000313" key="6">
    <source>
        <dbReference type="Proteomes" id="UP000192360"/>
    </source>
</evidence>
<dbReference type="PROSITE" id="PS01124">
    <property type="entry name" value="HTH_ARAC_FAMILY_2"/>
    <property type="match status" value="1"/>
</dbReference>
<reference evidence="6" key="1">
    <citation type="submission" date="2017-04" db="EMBL/GenBank/DDBJ databases">
        <authorList>
            <person name="Varghese N."/>
            <person name="Submissions S."/>
        </authorList>
    </citation>
    <scope>NUCLEOTIDE SEQUENCE [LARGE SCALE GENOMIC DNA]</scope>
    <source>
        <strain evidence="6">DSM 21164</strain>
    </source>
</reference>
<dbReference type="InterPro" id="IPR014710">
    <property type="entry name" value="RmlC-like_jellyroll"/>
</dbReference>
<evidence type="ECO:0000313" key="5">
    <source>
        <dbReference type="EMBL" id="SMC75017.1"/>
    </source>
</evidence>
<dbReference type="InterPro" id="IPR003313">
    <property type="entry name" value="AraC-bd"/>
</dbReference>
<dbReference type="InterPro" id="IPR018060">
    <property type="entry name" value="HTH_AraC"/>
</dbReference>
<dbReference type="GO" id="GO:0003700">
    <property type="term" value="F:DNA-binding transcription factor activity"/>
    <property type="evidence" value="ECO:0007669"/>
    <property type="project" value="InterPro"/>
</dbReference>
<keyword evidence="2 5" id="KW-0238">DNA-binding</keyword>